<accession>A0A0C3PQN8</accession>
<dbReference type="OrthoDB" id="269227at2759"/>
<dbReference type="SUPFAM" id="SSF51905">
    <property type="entry name" value="FAD/NAD(P)-binding domain"/>
    <property type="match status" value="1"/>
</dbReference>
<protein>
    <submittedName>
        <fullName evidence="2">Uncharacterized protein</fullName>
    </submittedName>
</protein>
<sequence>MRRSRTSTKVNTALAIGAAAVAVGATAYALSSKSSSKTAKTFFNANEIGRPVGDQDSESSSKDDDEFDFVIVGGGTAAMVLANRLTDRSDFKVLVIEAGNR</sequence>
<dbReference type="PANTHER" id="PTHR11552:SF147">
    <property type="entry name" value="CHOLINE DEHYDROGENASE, MITOCHONDRIAL"/>
    <property type="match status" value="1"/>
</dbReference>
<organism evidence="2 3">
    <name type="scientific">Tulasnella calospora MUT 4182</name>
    <dbReference type="NCBI Taxonomy" id="1051891"/>
    <lineage>
        <taxon>Eukaryota</taxon>
        <taxon>Fungi</taxon>
        <taxon>Dikarya</taxon>
        <taxon>Basidiomycota</taxon>
        <taxon>Agaricomycotina</taxon>
        <taxon>Agaricomycetes</taxon>
        <taxon>Cantharellales</taxon>
        <taxon>Tulasnellaceae</taxon>
        <taxon>Tulasnella</taxon>
    </lineage>
</organism>
<dbReference type="PANTHER" id="PTHR11552">
    <property type="entry name" value="GLUCOSE-METHANOL-CHOLINE GMC OXIDOREDUCTASE"/>
    <property type="match status" value="1"/>
</dbReference>
<dbReference type="EMBL" id="KN823466">
    <property type="protein sequence ID" value="KIO16890.1"/>
    <property type="molecule type" value="Genomic_DNA"/>
</dbReference>
<dbReference type="GO" id="GO:0050660">
    <property type="term" value="F:flavin adenine dinucleotide binding"/>
    <property type="evidence" value="ECO:0007669"/>
    <property type="project" value="InterPro"/>
</dbReference>
<dbReference type="GO" id="GO:0016491">
    <property type="term" value="F:oxidoreductase activity"/>
    <property type="evidence" value="ECO:0007669"/>
    <property type="project" value="TreeGrafter"/>
</dbReference>
<dbReference type="Gene3D" id="3.50.50.60">
    <property type="entry name" value="FAD/NAD(P)-binding domain"/>
    <property type="match status" value="1"/>
</dbReference>
<gene>
    <name evidence="2" type="ORF">M407DRAFT_33462</name>
</gene>
<keyword evidence="3" id="KW-1185">Reference proteome</keyword>
<comment type="similarity">
    <text evidence="1">Belongs to the GMC oxidoreductase family.</text>
</comment>
<evidence type="ECO:0000313" key="2">
    <source>
        <dbReference type="EMBL" id="KIO16890.1"/>
    </source>
</evidence>
<name>A0A0C3PQN8_9AGAM</name>
<dbReference type="HOGENOM" id="CLU_2293781_0_0_1"/>
<dbReference type="AlphaFoldDB" id="A0A0C3PQN8"/>
<evidence type="ECO:0000256" key="1">
    <source>
        <dbReference type="ARBA" id="ARBA00010790"/>
    </source>
</evidence>
<dbReference type="InterPro" id="IPR012132">
    <property type="entry name" value="GMC_OxRdtase"/>
</dbReference>
<evidence type="ECO:0000313" key="3">
    <source>
        <dbReference type="Proteomes" id="UP000054248"/>
    </source>
</evidence>
<reference evidence="3" key="2">
    <citation type="submission" date="2015-01" db="EMBL/GenBank/DDBJ databases">
        <title>Evolutionary Origins and Diversification of the Mycorrhizal Mutualists.</title>
        <authorList>
            <consortium name="DOE Joint Genome Institute"/>
            <consortium name="Mycorrhizal Genomics Consortium"/>
            <person name="Kohler A."/>
            <person name="Kuo A."/>
            <person name="Nagy L.G."/>
            <person name="Floudas D."/>
            <person name="Copeland A."/>
            <person name="Barry K.W."/>
            <person name="Cichocki N."/>
            <person name="Veneault-Fourrey C."/>
            <person name="LaButti K."/>
            <person name="Lindquist E.A."/>
            <person name="Lipzen A."/>
            <person name="Lundell T."/>
            <person name="Morin E."/>
            <person name="Murat C."/>
            <person name="Riley R."/>
            <person name="Ohm R."/>
            <person name="Sun H."/>
            <person name="Tunlid A."/>
            <person name="Henrissat B."/>
            <person name="Grigoriev I.V."/>
            <person name="Hibbett D.S."/>
            <person name="Martin F."/>
        </authorList>
    </citation>
    <scope>NUCLEOTIDE SEQUENCE [LARGE SCALE GENOMIC DNA]</scope>
    <source>
        <strain evidence="3">MUT 4182</strain>
    </source>
</reference>
<proteinExistence type="inferred from homology"/>
<dbReference type="InterPro" id="IPR036188">
    <property type="entry name" value="FAD/NAD-bd_sf"/>
</dbReference>
<dbReference type="STRING" id="1051891.A0A0C3PQN8"/>
<dbReference type="Pfam" id="PF13450">
    <property type="entry name" value="NAD_binding_8"/>
    <property type="match status" value="1"/>
</dbReference>
<reference evidence="2 3" key="1">
    <citation type="submission" date="2014-04" db="EMBL/GenBank/DDBJ databases">
        <authorList>
            <consortium name="DOE Joint Genome Institute"/>
            <person name="Kuo A."/>
            <person name="Girlanda M."/>
            <person name="Perotto S."/>
            <person name="Kohler A."/>
            <person name="Nagy L.G."/>
            <person name="Floudas D."/>
            <person name="Copeland A."/>
            <person name="Barry K.W."/>
            <person name="Cichocki N."/>
            <person name="Veneault-Fourrey C."/>
            <person name="LaButti K."/>
            <person name="Lindquist E.A."/>
            <person name="Lipzen A."/>
            <person name="Lundell T."/>
            <person name="Morin E."/>
            <person name="Murat C."/>
            <person name="Sun H."/>
            <person name="Tunlid A."/>
            <person name="Henrissat B."/>
            <person name="Grigoriev I.V."/>
            <person name="Hibbett D.S."/>
            <person name="Martin F."/>
            <person name="Nordberg H.P."/>
            <person name="Cantor M.N."/>
            <person name="Hua S.X."/>
        </authorList>
    </citation>
    <scope>NUCLEOTIDE SEQUENCE [LARGE SCALE GENOMIC DNA]</scope>
    <source>
        <strain evidence="2 3">MUT 4182</strain>
    </source>
</reference>
<dbReference type="Proteomes" id="UP000054248">
    <property type="component" value="Unassembled WGS sequence"/>
</dbReference>